<proteinExistence type="predicted"/>
<accession>A0A1B8PHM9</accession>
<evidence type="ECO:0000313" key="2">
    <source>
        <dbReference type="Proteomes" id="UP000092671"/>
    </source>
</evidence>
<gene>
    <name evidence="1" type="ORF">A9Z60_04785</name>
</gene>
<evidence type="ECO:0000313" key="1">
    <source>
        <dbReference type="EMBL" id="OBX48706.1"/>
    </source>
</evidence>
<dbReference type="EMBL" id="LZDN01000043">
    <property type="protein sequence ID" value="OBX48706.1"/>
    <property type="molecule type" value="Genomic_DNA"/>
</dbReference>
<name>A0A1B8PHM9_MORNO</name>
<dbReference type="OrthoDB" id="6717790at2"/>
<protein>
    <submittedName>
        <fullName evidence="1">Uncharacterized protein</fullName>
    </submittedName>
</protein>
<comment type="caution">
    <text evidence="1">The sequence shown here is derived from an EMBL/GenBank/DDBJ whole genome shotgun (WGS) entry which is preliminary data.</text>
</comment>
<dbReference type="Proteomes" id="UP000092671">
    <property type="component" value="Unassembled WGS sequence"/>
</dbReference>
<dbReference type="RefSeq" id="WP_066894126.1">
    <property type="nucleotide sequence ID" value="NZ_LZDN01000043.1"/>
</dbReference>
<dbReference type="AlphaFoldDB" id="A0A1B8PHM9"/>
<organism evidence="1 2">
    <name type="scientific">Moraxella nonliquefaciens</name>
    <dbReference type="NCBI Taxonomy" id="478"/>
    <lineage>
        <taxon>Bacteria</taxon>
        <taxon>Pseudomonadati</taxon>
        <taxon>Pseudomonadota</taxon>
        <taxon>Gammaproteobacteria</taxon>
        <taxon>Moraxellales</taxon>
        <taxon>Moraxellaceae</taxon>
        <taxon>Moraxella</taxon>
    </lineage>
</organism>
<reference evidence="1 2" key="1">
    <citation type="submission" date="2016-06" db="EMBL/GenBank/DDBJ databases">
        <title>Draft genome of Moraxella nonliquefaciens CCUG 60284.</title>
        <authorList>
            <person name="Salva-Serra F."/>
            <person name="Engstrom-Jakobsson H."/>
            <person name="Thorell K."/>
            <person name="Gonzales-Siles L."/>
            <person name="Karlsson R."/>
            <person name="Boulund F."/>
            <person name="Engstrand L."/>
            <person name="Kristiansson E."/>
            <person name="Moore E."/>
        </authorList>
    </citation>
    <scope>NUCLEOTIDE SEQUENCE [LARGE SCALE GENOMIC DNA]</scope>
    <source>
        <strain evidence="1 2">CCUG 60284</strain>
    </source>
</reference>
<sequence length="357" mass="41347">MKIGFVFQRDSHLKAVYATALRLVTQYKKADIKFFGIEASIDVHIPSSFDGVRLSLAEIDQLSHCDYLVCCLGGFLLNKLIGRFQSTNTKIISIFPGVVSHYQVDAFITRFNADQVWLNCLDDYEFYARLCQTFKVKNNGLLYGASWFIATECHKSYHQDKVIFFEQTQLELDDYLTKKILAQLVSLVENYPNRLFLYKTRNNINNQYLEIIRQNLASFSNVRLVDELSDIDICQADSYISISSSAIVEGLLQGKNCYLLSRSYLDKDAAEIFGWCGMFLDELNSLNVNWFKHRIYSPKYIVDLESISKNQSTHFSNRHLSKIMCQLLGVLLYHPKIWLIFTNKTRLKSIQKALEYL</sequence>